<dbReference type="RefSeq" id="WP_105543695.1">
    <property type="nucleotide sequence ID" value="NZ_JBBGZH010000002.1"/>
</dbReference>
<dbReference type="Pfam" id="PF13817">
    <property type="entry name" value="DDE_Tnp_IS66_C"/>
    <property type="match status" value="1"/>
</dbReference>
<evidence type="ECO:0000259" key="3">
    <source>
        <dbReference type="Pfam" id="PF13005"/>
    </source>
</evidence>
<accession>A0ABU8PG53</accession>
<dbReference type="PANTHER" id="PTHR33678">
    <property type="entry name" value="BLL1576 PROTEIN"/>
    <property type="match status" value="1"/>
</dbReference>
<evidence type="ECO:0000259" key="4">
    <source>
        <dbReference type="Pfam" id="PF13007"/>
    </source>
</evidence>
<dbReference type="Pfam" id="PF13005">
    <property type="entry name" value="zf-IS66"/>
    <property type="match status" value="1"/>
</dbReference>
<dbReference type="InterPro" id="IPR004291">
    <property type="entry name" value="Transposase_IS66_central"/>
</dbReference>
<evidence type="ECO:0000259" key="2">
    <source>
        <dbReference type="Pfam" id="PF03050"/>
    </source>
</evidence>
<dbReference type="NCBIfam" id="NF033517">
    <property type="entry name" value="transpos_IS66"/>
    <property type="match status" value="1"/>
</dbReference>
<name>A0ABU8PG53_9HYPH</name>
<reference evidence="6 7" key="1">
    <citation type="submission" date="2023-12" db="EMBL/GenBank/DDBJ databases">
        <title>Gut-associated functions are favored during microbiome assembly across C. elegans life.</title>
        <authorList>
            <person name="Zimmermann J."/>
        </authorList>
    </citation>
    <scope>NUCLEOTIDE SEQUENCE [LARGE SCALE GENOMIC DNA]</scope>
    <source>
        <strain evidence="6 7">MYb71</strain>
    </source>
</reference>
<dbReference type="Pfam" id="PF13007">
    <property type="entry name" value="LZ_Tnp_IS66"/>
    <property type="match status" value="1"/>
</dbReference>
<evidence type="ECO:0000259" key="5">
    <source>
        <dbReference type="Pfam" id="PF13817"/>
    </source>
</evidence>
<dbReference type="InterPro" id="IPR039552">
    <property type="entry name" value="IS66_C"/>
</dbReference>
<protein>
    <submittedName>
        <fullName evidence="6">IS66 family transposase</fullName>
    </submittedName>
</protein>
<gene>
    <name evidence="6" type="ORF">WH297_16045</name>
</gene>
<keyword evidence="1" id="KW-0175">Coiled coil</keyword>
<dbReference type="InterPro" id="IPR024463">
    <property type="entry name" value="Transposase_TnpC_homeodom"/>
</dbReference>
<dbReference type="Pfam" id="PF03050">
    <property type="entry name" value="DDE_Tnp_IS66"/>
    <property type="match status" value="1"/>
</dbReference>
<feature type="domain" description="Transposase TnpC homeodomain" evidence="4">
    <location>
        <begin position="54"/>
        <end position="130"/>
    </location>
</feature>
<dbReference type="PANTHER" id="PTHR33678:SF1">
    <property type="entry name" value="BLL1576 PROTEIN"/>
    <property type="match status" value="1"/>
</dbReference>
<feature type="domain" description="Transposase IS66 zinc-finger binding" evidence="3">
    <location>
        <begin position="135"/>
        <end position="180"/>
    </location>
</feature>
<organism evidence="6 7">
    <name type="scientific">Ochrobactrum vermis</name>
    <dbReference type="NCBI Taxonomy" id="1827297"/>
    <lineage>
        <taxon>Bacteria</taxon>
        <taxon>Pseudomonadati</taxon>
        <taxon>Pseudomonadota</taxon>
        <taxon>Alphaproteobacteria</taxon>
        <taxon>Hyphomicrobiales</taxon>
        <taxon>Brucellaceae</taxon>
        <taxon>Brucella/Ochrobactrum group</taxon>
        <taxon>Ochrobactrum</taxon>
    </lineage>
</organism>
<feature type="domain" description="Transposase IS66 C-terminal" evidence="5">
    <location>
        <begin position="501"/>
        <end position="538"/>
    </location>
</feature>
<proteinExistence type="predicted"/>
<feature type="domain" description="Transposase IS66 central" evidence="2">
    <location>
        <begin position="195"/>
        <end position="494"/>
    </location>
</feature>
<dbReference type="EMBL" id="JBBGZH010000002">
    <property type="protein sequence ID" value="MEJ5021232.1"/>
    <property type="molecule type" value="Genomic_DNA"/>
</dbReference>
<dbReference type="InterPro" id="IPR052344">
    <property type="entry name" value="Transposase-related"/>
</dbReference>
<evidence type="ECO:0000313" key="6">
    <source>
        <dbReference type="EMBL" id="MEJ5021232.1"/>
    </source>
</evidence>
<evidence type="ECO:0000313" key="7">
    <source>
        <dbReference type="Proteomes" id="UP001375812"/>
    </source>
</evidence>
<sequence>MHPKPFVLPDDLASAYLALLAEHTAVVAERDVAVAEAANAQAMLSDSEALIAALELKIEKLRRELRGQRSERTARLLDQLELQLEELVMAASEDEAAAQVASAKASNGRSFTRQRPVRKPWPENIERERVVIDPPTTCACCGGSRLSKLGEDITETLEEIPRRFKVIETVREKFSCRDCEVISQPPAPFHATPRGFIGAQLLATILFDKFGMHIPLNRQSTRFKCEGIDLSTSTLADQIGLGTSALMPLFDLIESHVFAAERLHGDDTTIPIRAKGRCTTGRIWTYVLDDRAFGGTAPPAAVYYASSDRRGEHPQMHLAQYGGILQTDCYNGFEPIAVAQMKETPITFAFCHAHARRKFFELADIEKSARDRKRNGKPISPIALEAVKRFDALFDIERQINGLSAEERVNARQEKSKPLFDDMHEWLKEERATLSSSSDVVKAMDYMLKRWDGFARFLEDGIICLTNNAAERALRGIALGRRNWTFAGSRRGADRAAIMLTFIMTCRLNDVDPKAWLADVLARLPEYPNTRLHELLPWAWKHASAANVELAA</sequence>
<evidence type="ECO:0000256" key="1">
    <source>
        <dbReference type="SAM" id="Coils"/>
    </source>
</evidence>
<dbReference type="Proteomes" id="UP001375812">
    <property type="component" value="Unassembled WGS sequence"/>
</dbReference>
<dbReference type="InterPro" id="IPR024474">
    <property type="entry name" value="Znf_dom_IS66"/>
</dbReference>
<keyword evidence="7" id="KW-1185">Reference proteome</keyword>
<comment type="caution">
    <text evidence="6">The sequence shown here is derived from an EMBL/GenBank/DDBJ whole genome shotgun (WGS) entry which is preliminary data.</text>
</comment>
<feature type="coiled-coil region" evidence="1">
    <location>
        <begin position="37"/>
        <end position="97"/>
    </location>
</feature>